<name>A0A9W8ZU45_9AGAR</name>
<comment type="caution">
    <text evidence="1">The sequence shown here is derived from an EMBL/GenBank/DDBJ whole genome shotgun (WGS) entry which is preliminary data.</text>
</comment>
<accession>A0A9W8ZU45</accession>
<reference evidence="1" key="1">
    <citation type="submission" date="2022-08" db="EMBL/GenBank/DDBJ databases">
        <authorList>
            <consortium name="DOE Joint Genome Institute"/>
            <person name="Min B."/>
            <person name="Riley R."/>
            <person name="Sierra-Patev S."/>
            <person name="Naranjo-Ortiz M."/>
            <person name="Looney B."/>
            <person name="Konkel Z."/>
            <person name="Slot J.C."/>
            <person name="Sakamoto Y."/>
            <person name="Steenwyk J.L."/>
            <person name="Rokas A."/>
            <person name="Carro J."/>
            <person name="Camarero S."/>
            <person name="Ferreira P."/>
            <person name="Molpeceres G."/>
            <person name="Ruiz-Duenas F.J."/>
            <person name="Serrano A."/>
            <person name="Henrissat B."/>
            <person name="Drula E."/>
            <person name="Hughes K.W."/>
            <person name="Mata J.L."/>
            <person name="Ishikawa N.K."/>
            <person name="Vargas-Isla R."/>
            <person name="Ushijima S."/>
            <person name="Smith C.A."/>
            <person name="Ahrendt S."/>
            <person name="Andreopoulos W."/>
            <person name="He G."/>
            <person name="Labutti K."/>
            <person name="Lipzen A."/>
            <person name="Ng V."/>
            <person name="Sandor L."/>
            <person name="Barry K."/>
            <person name="Martinez A.T."/>
            <person name="Xiao Y."/>
            <person name="Gibbons J.G."/>
            <person name="Terashima K."/>
            <person name="Hibbett D.S."/>
            <person name="Grigoriev I.V."/>
        </authorList>
    </citation>
    <scope>NUCLEOTIDE SEQUENCE</scope>
    <source>
        <strain evidence="1">Sp2 HRB7682 ss15</strain>
    </source>
</reference>
<dbReference type="EMBL" id="JANVFS010000044">
    <property type="protein sequence ID" value="KAJ4466610.1"/>
    <property type="molecule type" value="Genomic_DNA"/>
</dbReference>
<gene>
    <name evidence="1" type="ORF">C8J55DRAFT_492957</name>
</gene>
<reference evidence="1" key="2">
    <citation type="journal article" date="2023" name="Proc. Natl. Acad. Sci. U.S.A.">
        <title>A global phylogenomic analysis of the shiitake genus Lentinula.</title>
        <authorList>
            <person name="Sierra-Patev S."/>
            <person name="Min B."/>
            <person name="Naranjo-Ortiz M."/>
            <person name="Looney B."/>
            <person name="Konkel Z."/>
            <person name="Slot J.C."/>
            <person name="Sakamoto Y."/>
            <person name="Steenwyk J.L."/>
            <person name="Rokas A."/>
            <person name="Carro J."/>
            <person name="Camarero S."/>
            <person name="Ferreira P."/>
            <person name="Molpeceres G."/>
            <person name="Ruiz-Duenas F.J."/>
            <person name="Serrano A."/>
            <person name="Henrissat B."/>
            <person name="Drula E."/>
            <person name="Hughes K.W."/>
            <person name="Mata J.L."/>
            <person name="Ishikawa N.K."/>
            <person name="Vargas-Isla R."/>
            <person name="Ushijima S."/>
            <person name="Smith C.A."/>
            <person name="Donoghue J."/>
            <person name="Ahrendt S."/>
            <person name="Andreopoulos W."/>
            <person name="He G."/>
            <person name="LaButti K."/>
            <person name="Lipzen A."/>
            <person name="Ng V."/>
            <person name="Riley R."/>
            <person name="Sandor L."/>
            <person name="Barry K."/>
            <person name="Martinez A.T."/>
            <person name="Xiao Y."/>
            <person name="Gibbons J.G."/>
            <person name="Terashima K."/>
            <person name="Grigoriev I.V."/>
            <person name="Hibbett D."/>
        </authorList>
    </citation>
    <scope>NUCLEOTIDE SEQUENCE</scope>
    <source>
        <strain evidence="1">Sp2 HRB7682 ss15</strain>
    </source>
</reference>
<evidence type="ECO:0000313" key="2">
    <source>
        <dbReference type="Proteomes" id="UP001150238"/>
    </source>
</evidence>
<dbReference type="Proteomes" id="UP001150238">
    <property type="component" value="Unassembled WGS sequence"/>
</dbReference>
<sequence length="217" mass="23001">MPSLSLAPLSYLLESAGSHSVIALPNVLPIPPYPPCPPYPPPSPIPTPIPLSHFTSTLGPTYPTPNAFPLFGGRLLLCGISGPWESKLGGTVAAALWWGCKAPCAPLILFGNTGYAGVIGDAFIAASGGVKPMAWSIENGIVTDKPPPPLPRSLNHGGGSRSVGPGRAMWGSLIQLEEERIIWCKRLVRDVLREGSSCWSAVVHRGKMLEQTPVRQE</sequence>
<dbReference type="AlphaFoldDB" id="A0A9W8ZU45"/>
<evidence type="ECO:0000313" key="1">
    <source>
        <dbReference type="EMBL" id="KAJ4466610.1"/>
    </source>
</evidence>
<protein>
    <submittedName>
        <fullName evidence="1">Uncharacterized protein</fullName>
    </submittedName>
</protein>
<proteinExistence type="predicted"/>
<organism evidence="1 2">
    <name type="scientific">Lentinula lateritia</name>
    <dbReference type="NCBI Taxonomy" id="40482"/>
    <lineage>
        <taxon>Eukaryota</taxon>
        <taxon>Fungi</taxon>
        <taxon>Dikarya</taxon>
        <taxon>Basidiomycota</taxon>
        <taxon>Agaricomycotina</taxon>
        <taxon>Agaricomycetes</taxon>
        <taxon>Agaricomycetidae</taxon>
        <taxon>Agaricales</taxon>
        <taxon>Marasmiineae</taxon>
        <taxon>Omphalotaceae</taxon>
        <taxon>Lentinula</taxon>
    </lineage>
</organism>